<proteinExistence type="predicted"/>
<dbReference type="EMBL" id="QEEZ01000002">
    <property type="protein sequence ID" value="PWC02620.1"/>
    <property type="molecule type" value="Genomic_DNA"/>
</dbReference>
<dbReference type="AlphaFoldDB" id="A0A2U1T9C4"/>
<sequence>MTTNNPQSNETPLARISTKDLELMLTEIEQDVAQIRTELAHRRGSTPGTEALLVSEQGDFTWLKGGWSNLFRYMRDLIREEREEREEQQ</sequence>
<name>A0A2U1T9C4_9CORY</name>
<evidence type="ECO:0000313" key="1">
    <source>
        <dbReference type="EMBL" id="PWC02620.1"/>
    </source>
</evidence>
<comment type="caution">
    <text evidence="1">The sequence shown here is derived from an EMBL/GenBank/DDBJ whole genome shotgun (WGS) entry which is preliminary data.</text>
</comment>
<gene>
    <name evidence="1" type="ORF">DF222_01355</name>
</gene>
<protein>
    <submittedName>
        <fullName evidence="1">Uncharacterized protein</fullName>
    </submittedName>
</protein>
<accession>A0A2U1T9C4</accession>
<keyword evidence="2" id="KW-1185">Reference proteome</keyword>
<dbReference type="KEGG" id="cyz:C3B44_06885"/>
<reference evidence="2" key="1">
    <citation type="submission" date="2018-04" db="EMBL/GenBank/DDBJ databases">
        <authorList>
            <person name="Liu S."/>
            <person name="Wang Z."/>
            <person name="Li J."/>
        </authorList>
    </citation>
    <scope>NUCLEOTIDE SEQUENCE [LARGE SCALE GENOMIC DNA]</scope>
    <source>
        <strain evidence="2">2189</strain>
    </source>
</reference>
<dbReference type="Proteomes" id="UP000244989">
    <property type="component" value="Unassembled WGS sequence"/>
</dbReference>
<organism evidence="1 2">
    <name type="scientific">Corynebacterium yudongzhengii</name>
    <dbReference type="NCBI Taxonomy" id="2080740"/>
    <lineage>
        <taxon>Bacteria</taxon>
        <taxon>Bacillati</taxon>
        <taxon>Actinomycetota</taxon>
        <taxon>Actinomycetes</taxon>
        <taxon>Mycobacteriales</taxon>
        <taxon>Corynebacteriaceae</taxon>
        <taxon>Corynebacterium</taxon>
    </lineage>
</organism>
<dbReference type="RefSeq" id="WP_108431731.1">
    <property type="nucleotide sequence ID" value="NZ_CP026947.1"/>
</dbReference>
<evidence type="ECO:0000313" key="2">
    <source>
        <dbReference type="Proteomes" id="UP000244989"/>
    </source>
</evidence>